<sequence length="66" mass="7046">MFLDLPEKAGGIRFRLLIGAEPDMGVQLIHRTVSFYAKMAFGNAGAAQKTGLAFVTGTGIYFQGHG</sequence>
<comment type="caution">
    <text evidence="1">The sequence shown here is derived from an EMBL/GenBank/DDBJ whole genome shotgun (WGS) entry which is preliminary data.</text>
</comment>
<evidence type="ECO:0000313" key="2">
    <source>
        <dbReference type="Proteomes" id="UP001501207"/>
    </source>
</evidence>
<proteinExistence type="predicted"/>
<evidence type="ECO:0000313" key="1">
    <source>
        <dbReference type="EMBL" id="GAA4313400.1"/>
    </source>
</evidence>
<name>A0ABP8FY29_9BACT</name>
<protein>
    <submittedName>
        <fullName evidence="1">Uncharacterized protein</fullName>
    </submittedName>
</protein>
<reference evidence="2" key="1">
    <citation type="journal article" date="2019" name="Int. J. Syst. Evol. Microbiol.">
        <title>The Global Catalogue of Microorganisms (GCM) 10K type strain sequencing project: providing services to taxonomists for standard genome sequencing and annotation.</title>
        <authorList>
            <consortium name="The Broad Institute Genomics Platform"/>
            <consortium name="The Broad Institute Genome Sequencing Center for Infectious Disease"/>
            <person name="Wu L."/>
            <person name="Ma J."/>
        </authorList>
    </citation>
    <scope>NUCLEOTIDE SEQUENCE [LARGE SCALE GENOMIC DNA]</scope>
    <source>
        <strain evidence="2">JCM 17664</strain>
    </source>
</reference>
<accession>A0ABP8FY29</accession>
<keyword evidence="2" id="KW-1185">Reference proteome</keyword>
<dbReference type="EMBL" id="BAABFN010000005">
    <property type="protein sequence ID" value="GAA4313400.1"/>
    <property type="molecule type" value="Genomic_DNA"/>
</dbReference>
<gene>
    <name evidence="1" type="ORF">GCM10023143_23650</name>
</gene>
<organism evidence="1 2">
    <name type="scientific">Compostibacter hankyongensis</name>
    <dbReference type="NCBI Taxonomy" id="1007089"/>
    <lineage>
        <taxon>Bacteria</taxon>
        <taxon>Pseudomonadati</taxon>
        <taxon>Bacteroidota</taxon>
        <taxon>Chitinophagia</taxon>
        <taxon>Chitinophagales</taxon>
        <taxon>Chitinophagaceae</taxon>
        <taxon>Compostibacter</taxon>
    </lineage>
</organism>
<dbReference type="Proteomes" id="UP001501207">
    <property type="component" value="Unassembled WGS sequence"/>
</dbReference>